<name>A0A438GJ89_VITVI</name>
<dbReference type="Pfam" id="PF00226">
    <property type="entry name" value="DnaJ"/>
    <property type="match status" value="1"/>
</dbReference>
<dbReference type="Gene3D" id="1.10.287.110">
    <property type="entry name" value="DnaJ domain"/>
    <property type="match status" value="1"/>
</dbReference>
<feature type="compositionally biased region" description="Basic and acidic residues" evidence="1">
    <location>
        <begin position="370"/>
        <end position="384"/>
    </location>
</feature>
<proteinExistence type="predicted"/>
<feature type="region of interest" description="Disordered" evidence="1">
    <location>
        <begin position="362"/>
        <end position="426"/>
    </location>
</feature>
<evidence type="ECO:0000259" key="2">
    <source>
        <dbReference type="PROSITE" id="PS50076"/>
    </source>
</evidence>
<feature type="compositionally biased region" description="Polar residues" evidence="1">
    <location>
        <begin position="154"/>
        <end position="182"/>
    </location>
</feature>
<dbReference type="PANTHER" id="PTHR44137:SF32">
    <property type="entry name" value="DNAJ HEAT SHOCK AMINO-TERMINAL DOMAIN PROTEIN"/>
    <property type="match status" value="1"/>
</dbReference>
<dbReference type="CDD" id="cd06257">
    <property type="entry name" value="DnaJ"/>
    <property type="match status" value="1"/>
</dbReference>
<dbReference type="InterPro" id="IPR036869">
    <property type="entry name" value="J_dom_sf"/>
</dbReference>
<gene>
    <name evidence="3" type="primary">DNAJB12_0</name>
    <name evidence="3" type="ORF">CK203_057527</name>
</gene>
<dbReference type="SMART" id="SM00271">
    <property type="entry name" value="DnaJ"/>
    <property type="match status" value="1"/>
</dbReference>
<comment type="caution">
    <text evidence="3">The sequence shown here is derived from an EMBL/GenBank/DDBJ whole genome shotgun (WGS) entry which is preliminary data.</text>
</comment>
<dbReference type="PANTHER" id="PTHR44137">
    <property type="entry name" value="BNAC03G44070D PROTEIN"/>
    <property type="match status" value="1"/>
</dbReference>
<sequence length="723" mass="80259">MECNKDEASRAKDIAVRKFREKDFLGAKKFVLKAQNLYPGLEGLSQMLTILDVYISAEKKVSGEVDWYGILGVSPLADEETVKKQYRKLALILHPDKNKSIGADGAFKLVSEAWSLLSDKGKRLSYNQKRDVKGSQQKVPSQNGVPSAPASANGVHNFTSGVASNARTHSNANRPSPTSVPSPSHRRTDTFWTVCNRCKTQYEYLRIYLNHTLLCPNCHEAFLALGEGSTFKYFQWDTHSRTAGVGGVVGSASSAAQAASEKRREVVRKYKLLDGRGRRIDDDGTNGYGGNIVNQTATGNGGTGAMGTAGLRKGSFETERVYGVPGTNNKPNSYKEMSLFEIRNMLMEKARKEIRNKLSEWSSTAAAKAGNKEKEKVKLKEKQKGAVNGDGPDPNKNSKKRDQAKKFSPGTSAADTDSEAPAPMAINVPDSDFHDFDLDRTESSFGDNQVWSAYDDDDGMPRFYALIHKVISLKPFKMKISWLNSKSNSEFGSVDWIGSGFTKTCGDFRIGRHEIYDSLNSFSHRLVEWTKGTRGAIRILPKKGDVWALYRNWSPDWNENTPDEVIHKYDMVEVLDDYNEDYGVSVTPLIKVAGFRTIFHRHEDPKEVRTVLREEMFCFSHQVPNRLLTGQEAQNAPKGCRELDPAATPLELLQIITEATEAPVVNVGKDEEGRLQSAQQIKLDKMVDYAAKSNDGEIVENSEQIKSEEIMGHAKVAREAGGG</sequence>
<dbReference type="AlphaFoldDB" id="A0A438GJ89"/>
<accession>A0A438GJ89</accession>
<evidence type="ECO:0000313" key="4">
    <source>
        <dbReference type="Proteomes" id="UP000288805"/>
    </source>
</evidence>
<dbReference type="InterPro" id="IPR024593">
    <property type="entry name" value="DUF3444"/>
</dbReference>
<dbReference type="Pfam" id="PF11926">
    <property type="entry name" value="DUF3444"/>
    <property type="match status" value="1"/>
</dbReference>
<evidence type="ECO:0000256" key="1">
    <source>
        <dbReference type="SAM" id="MobiDB-lite"/>
    </source>
</evidence>
<dbReference type="InterPro" id="IPR018253">
    <property type="entry name" value="DnaJ_domain_CS"/>
</dbReference>
<evidence type="ECO:0000313" key="3">
    <source>
        <dbReference type="EMBL" id="RVW72276.1"/>
    </source>
</evidence>
<feature type="region of interest" description="Disordered" evidence="1">
    <location>
        <begin position="127"/>
        <end position="186"/>
    </location>
</feature>
<protein>
    <submittedName>
        <fullName evidence="3">DnaJ-like subfamily B member 12</fullName>
    </submittedName>
</protein>
<feature type="domain" description="J" evidence="2">
    <location>
        <begin position="66"/>
        <end position="130"/>
    </location>
</feature>
<dbReference type="InterPro" id="IPR001623">
    <property type="entry name" value="DnaJ_domain"/>
</dbReference>
<dbReference type="Proteomes" id="UP000288805">
    <property type="component" value="Unassembled WGS sequence"/>
</dbReference>
<reference evidence="3 4" key="1">
    <citation type="journal article" date="2018" name="PLoS Genet.">
        <title>Population sequencing reveals clonal diversity and ancestral inbreeding in the grapevine cultivar Chardonnay.</title>
        <authorList>
            <person name="Roach M.J."/>
            <person name="Johnson D.L."/>
            <person name="Bohlmann J."/>
            <person name="van Vuuren H.J."/>
            <person name="Jones S.J."/>
            <person name="Pretorius I.S."/>
            <person name="Schmidt S.A."/>
            <person name="Borneman A.R."/>
        </authorList>
    </citation>
    <scope>NUCLEOTIDE SEQUENCE [LARGE SCALE GENOMIC DNA]</scope>
    <source>
        <strain evidence="4">cv. Chardonnay</strain>
        <tissue evidence="3">Leaf</tissue>
    </source>
</reference>
<dbReference type="PROSITE" id="PS50076">
    <property type="entry name" value="DNAJ_2"/>
    <property type="match status" value="1"/>
</dbReference>
<dbReference type="SUPFAM" id="SSF46565">
    <property type="entry name" value="Chaperone J-domain"/>
    <property type="match status" value="1"/>
</dbReference>
<feature type="compositionally biased region" description="Polar residues" evidence="1">
    <location>
        <begin position="134"/>
        <end position="145"/>
    </location>
</feature>
<organism evidence="3 4">
    <name type="scientific">Vitis vinifera</name>
    <name type="common">Grape</name>
    <dbReference type="NCBI Taxonomy" id="29760"/>
    <lineage>
        <taxon>Eukaryota</taxon>
        <taxon>Viridiplantae</taxon>
        <taxon>Streptophyta</taxon>
        <taxon>Embryophyta</taxon>
        <taxon>Tracheophyta</taxon>
        <taxon>Spermatophyta</taxon>
        <taxon>Magnoliopsida</taxon>
        <taxon>eudicotyledons</taxon>
        <taxon>Gunneridae</taxon>
        <taxon>Pentapetalae</taxon>
        <taxon>rosids</taxon>
        <taxon>Vitales</taxon>
        <taxon>Vitaceae</taxon>
        <taxon>Viteae</taxon>
        <taxon>Vitis</taxon>
    </lineage>
</organism>
<dbReference type="PRINTS" id="PR00625">
    <property type="entry name" value="JDOMAIN"/>
</dbReference>
<dbReference type="EMBL" id="QGNW01000418">
    <property type="protein sequence ID" value="RVW72276.1"/>
    <property type="molecule type" value="Genomic_DNA"/>
</dbReference>
<dbReference type="InterPro" id="IPR056988">
    <property type="entry name" value="Zn_ribbon_pln"/>
</dbReference>
<dbReference type="PROSITE" id="PS00636">
    <property type="entry name" value="DNAJ_1"/>
    <property type="match status" value="1"/>
</dbReference>
<dbReference type="Pfam" id="PF23551">
    <property type="entry name" value="Zn_ribbon_20"/>
    <property type="match status" value="1"/>
</dbReference>